<protein>
    <submittedName>
        <fullName evidence="7">2-dehydro-3-deoxygluconokinase</fullName>
    </submittedName>
</protein>
<dbReference type="PANTHER" id="PTHR43085">
    <property type="entry name" value="HEXOKINASE FAMILY MEMBER"/>
    <property type="match status" value="1"/>
</dbReference>
<gene>
    <name evidence="7" type="ORF">EV146_108309</name>
</gene>
<name>A0A4R2BCI3_9BACI</name>
<dbReference type="InterPro" id="IPR011611">
    <property type="entry name" value="PfkB_dom"/>
</dbReference>
<dbReference type="EMBL" id="SLVV01000008">
    <property type="protein sequence ID" value="TCN24193.1"/>
    <property type="molecule type" value="Genomic_DNA"/>
</dbReference>
<dbReference type="InterPro" id="IPR002173">
    <property type="entry name" value="Carboh/pur_kinase_PfkB_CS"/>
</dbReference>
<dbReference type="GO" id="GO:0005524">
    <property type="term" value="F:ATP binding"/>
    <property type="evidence" value="ECO:0007669"/>
    <property type="project" value="UniProtKB-KW"/>
</dbReference>
<dbReference type="PROSITE" id="PS00584">
    <property type="entry name" value="PFKB_KINASES_2"/>
    <property type="match status" value="1"/>
</dbReference>
<evidence type="ECO:0000256" key="2">
    <source>
        <dbReference type="ARBA" id="ARBA00022679"/>
    </source>
</evidence>
<dbReference type="RefSeq" id="WP_132008375.1">
    <property type="nucleotide sequence ID" value="NZ_JABUHM010000007.1"/>
</dbReference>
<dbReference type="Pfam" id="PF00294">
    <property type="entry name" value="PfkB"/>
    <property type="match status" value="1"/>
</dbReference>
<feature type="domain" description="Carbohydrate kinase PfkB" evidence="6">
    <location>
        <begin position="5"/>
        <end position="303"/>
    </location>
</feature>
<dbReference type="Gene3D" id="3.40.1190.20">
    <property type="match status" value="1"/>
</dbReference>
<reference evidence="7 8" key="1">
    <citation type="journal article" date="2015" name="Stand. Genomic Sci.">
        <title>Genomic Encyclopedia of Bacterial and Archaeal Type Strains, Phase III: the genomes of soil and plant-associated and newly described type strains.</title>
        <authorList>
            <person name="Whitman W.B."/>
            <person name="Woyke T."/>
            <person name="Klenk H.P."/>
            <person name="Zhou Y."/>
            <person name="Lilburn T.G."/>
            <person name="Beck B.J."/>
            <person name="De Vos P."/>
            <person name="Vandamme P."/>
            <person name="Eisen J.A."/>
            <person name="Garrity G."/>
            <person name="Hugenholtz P."/>
            <person name="Kyrpides N.C."/>
        </authorList>
    </citation>
    <scope>NUCLEOTIDE SEQUENCE [LARGE SCALE GENOMIC DNA]</scope>
    <source>
        <strain evidence="7 8">CV53</strain>
    </source>
</reference>
<organism evidence="7 8">
    <name type="scientific">Mesobacillus foraminis</name>
    <dbReference type="NCBI Taxonomy" id="279826"/>
    <lineage>
        <taxon>Bacteria</taxon>
        <taxon>Bacillati</taxon>
        <taxon>Bacillota</taxon>
        <taxon>Bacilli</taxon>
        <taxon>Bacillales</taxon>
        <taxon>Bacillaceae</taxon>
        <taxon>Mesobacillus</taxon>
    </lineage>
</organism>
<sequence length="326" mass="35646">MKELDVVTFGEAMAMFMASHLGPLHEVSQFTRELAGAETNVAIGLARLGLRSGWASKVGDDAFGRFIMERLKNENVDTGHVITDNQYPTGFQLKSVVTSGDPEVQYFRKGSAASHLWIGDFDEHYFKRARHLHMTGIPLALSDSARSFAKHTLAFMKQNGKKISFDPNLRPTLWNTEEEMVREINEAAFQADYVLPGIAEGETLTGFQQPRDIASFYLNQGVEAVIIKLGAGGAYFKSRTEEGCIPGFHVDKVVDTVGAGDGFAVGVISGLLEGLSIGEAVLRGNAIGSRAVQFPGDNDGYPTKIELEDYIKRNLEGVNEHESNPC</sequence>
<dbReference type="CDD" id="cd01166">
    <property type="entry name" value="KdgK"/>
    <property type="match status" value="1"/>
</dbReference>
<dbReference type="InterPro" id="IPR050306">
    <property type="entry name" value="PfkB_Carbo_kinase"/>
</dbReference>
<keyword evidence="8" id="KW-1185">Reference proteome</keyword>
<comment type="similarity">
    <text evidence="1">Belongs to the carbohydrate kinase PfkB family.</text>
</comment>
<dbReference type="GO" id="GO:0016301">
    <property type="term" value="F:kinase activity"/>
    <property type="evidence" value="ECO:0007669"/>
    <property type="project" value="UniProtKB-KW"/>
</dbReference>
<keyword evidence="2" id="KW-0808">Transferase</keyword>
<evidence type="ECO:0000256" key="3">
    <source>
        <dbReference type="ARBA" id="ARBA00022741"/>
    </source>
</evidence>
<comment type="caution">
    <text evidence="7">The sequence shown here is derived from an EMBL/GenBank/DDBJ whole genome shotgun (WGS) entry which is preliminary data.</text>
</comment>
<evidence type="ECO:0000256" key="5">
    <source>
        <dbReference type="ARBA" id="ARBA00022840"/>
    </source>
</evidence>
<accession>A0A4R2BCI3</accession>
<evidence type="ECO:0000259" key="6">
    <source>
        <dbReference type="Pfam" id="PF00294"/>
    </source>
</evidence>
<dbReference type="InterPro" id="IPR029056">
    <property type="entry name" value="Ribokinase-like"/>
</dbReference>
<dbReference type="PANTHER" id="PTHR43085:SF1">
    <property type="entry name" value="PSEUDOURIDINE KINASE-RELATED"/>
    <property type="match status" value="1"/>
</dbReference>
<keyword evidence="4 7" id="KW-0418">Kinase</keyword>
<proteinExistence type="inferred from homology"/>
<dbReference type="Proteomes" id="UP000295689">
    <property type="component" value="Unassembled WGS sequence"/>
</dbReference>
<evidence type="ECO:0000256" key="1">
    <source>
        <dbReference type="ARBA" id="ARBA00010688"/>
    </source>
</evidence>
<keyword evidence="5" id="KW-0067">ATP-binding</keyword>
<evidence type="ECO:0000313" key="7">
    <source>
        <dbReference type="EMBL" id="TCN24193.1"/>
    </source>
</evidence>
<evidence type="ECO:0000313" key="8">
    <source>
        <dbReference type="Proteomes" id="UP000295689"/>
    </source>
</evidence>
<dbReference type="SUPFAM" id="SSF53613">
    <property type="entry name" value="Ribokinase-like"/>
    <property type="match status" value="1"/>
</dbReference>
<keyword evidence="3" id="KW-0547">Nucleotide-binding</keyword>
<dbReference type="AlphaFoldDB" id="A0A4R2BCI3"/>
<evidence type="ECO:0000256" key="4">
    <source>
        <dbReference type="ARBA" id="ARBA00022777"/>
    </source>
</evidence>